<dbReference type="AlphaFoldDB" id="A0A8H7RV72"/>
<dbReference type="EMBL" id="JAEPRB010000300">
    <property type="protein sequence ID" value="KAG2217405.1"/>
    <property type="molecule type" value="Genomic_DNA"/>
</dbReference>
<proteinExistence type="predicted"/>
<evidence type="ECO:0000313" key="1">
    <source>
        <dbReference type="EMBL" id="KAG2217405.1"/>
    </source>
</evidence>
<accession>A0A8H7RV72</accession>
<dbReference type="Proteomes" id="UP000646827">
    <property type="component" value="Unassembled WGS sequence"/>
</dbReference>
<evidence type="ECO:0000313" key="2">
    <source>
        <dbReference type="Proteomes" id="UP000646827"/>
    </source>
</evidence>
<organism evidence="1 2">
    <name type="scientific">Circinella minor</name>
    <dbReference type="NCBI Taxonomy" id="1195481"/>
    <lineage>
        <taxon>Eukaryota</taxon>
        <taxon>Fungi</taxon>
        <taxon>Fungi incertae sedis</taxon>
        <taxon>Mucoromycota</taxon>
        <taxon>Mucoromycotina</taxon>
        <taxon>Mucoromycetes</taxon>
        <taxon>Mucorales</taxon>
        <taxon>Lichtheimiaceae</taxon>
        <taxon>Circinella</taxon>
    </lineage>
</organism>
<dbReference type="OrthoDB" id="2206047at2759"/>
<comment type="caution">
    <text evidence="1">The sequence shown here is derived from an EMBL/GenBank/DDBJ whole genome shotgun (WGS) entry which is preliminary data.</text>
</comment>
<keyword evidence="2" id="KW-1185">Reference proteome</keyword>
<name>A0A8H7RV72_9FUNG</name>
<sequence>MFNILFEKKQYHDSKNVIGFKVDVRLLIDHDGKEYDLCSGELAKEDDHDKIILDKAKLNRESKDNLDCILDICKEDEWTECKAWQFQAVGGSANLNSIHLVGNGSYAVIARYRMTMSASIGDLPNFIIAIKQLLTWRKDIYGTADMVTKRLVSRPKLSRPQNSNIYSAHTSLQRETIYTPPEGSRWKKKPIHIYGYVPVDIQEKLLTAYHSSTSLSSSTPPAKNITHFARVDLK</sequence>
<gene>
    <name evidence="1" type="ORF">INT45_004863</name>
</gene>
<reference evidence="1 2" key="1">
    <citation type="submission" date="2020-12" db="EMBL/GenBank/DDBJ databases">
        <title>Metabolic potential, ecology and presence of endohyphal bacteria is reflected in genomic diversity of Mucoromycotina.</title>
        <authorList>
            <person name="Muszewska A."/>
            <person name="Okrasinska A."/>
            <person name="Steczkiewicz K."/>
            <person name="Drgas O."/>
            <person name="Orlowska M."/>
            <person name="Perlinska-Lenart U."/>
            <person name="Aleksandrzak-Piekarczyk T."/>
            <person name="Szatraj K."/>
            <person name="Zielenkiewicz U."/>
            <person name="Pilsyk S."/>
            <person name="Malc E."/>
            <person name="Mieczkowski P."/>
            <person name="Kruszewska J.S."/>
            <person name="Biernat P."/>
            <person name="Pawlowska J."/>
        </authorList>
    </citation>
    <scope>NUCLEOTIDE SEQUENCE [LARGE SCALE GENOMIC DNA]</scope>
    <source>
        <strain evidence="1 2">CBS 142.35</strain>
    </source>
</reference>
<protein>
    <submittedName>
        <fullName evidence="1">Uncharacterized protein</fullName>
    </submittedName>
</protein>